<organism evidence="1 3">
    <name type="scientific">Clostridium sulfidigenes</name>
    <dbReference type="NCBI Taxonomy" id="318464"/>
    <lineage>
        <taxon>Bacteria</taxon>
        <taxon>Bacillati</taxon>
        <taxon>Bacillota</taxon>
        <taxon>Clostridia</taxon>
        <taxon>Eubacteriales</taxon>
        <taxon>Clostridiaceae</taxon>
        <taxon>Clostridium</taxon>
    </lineage>
</organism>
<dbReference type="Pfam" id="PF06153">
    <property type="entry name" value="CdAMP_rec"/>
    <property type="match status" value="1"/>
</dbReference>
<dbReference type="InterPro" id="IPR011322">
    <property type="entry name" value="N-reg_PII-like_a/b"/>
</dbReference>
<name>A0A084JF24_9CLOT</name>
<dbReference type="PANTHER" id="PTHR38456">
    <property type="entry name" value="CYCLIC DI-AMP RECEPTOR A"/>
    <property type="match status" value="1"/>
</dbReference>
<evidence type="ECO:0008006" key="4">
    <source>
        <dbReference type="Google" id="ProtNLM"/>
    </source>
</evidence>
<gene>
    <name evidence="2" type="ORF">E7215_15950</name>
    <name evidence="1" type="ORF">IO99_04625</name>
</gene>
<accession>A0A084JF24</accession>
<reference evidence="2" key="2">
    <citation type="submission" date="2019-04" db="EMBL/GenBank/DDBJ databases">
        <title>Evolution of Biomass-Degrading Anaerobic Consortia Revealed by Metagenomics.</title>
        <authorList>
            <person name="Peng X."/>
        </authorList>
    </citation>
    <scope>NUCLEOTIDE SEQUENCE</scope>
    <source>
        <strain evidence="2">SIG254</strain>
    </source>
</reference>
<dbReference type="AlphaFoldDB" id="A0A084JF24"/>
<dbReference type="eggNOG" id="COG3870">
    <property type="taxonomic scope" value="Bacteria"/>
</dbReference>
<dbReference type="InterPro" id="IPR010375">
    <property type="entry name" value="CdAMP_rec"/>
</dbReference>
<dbReference type="Gene3D" id="3.30.70.120">
    <property type="match status" value="1"/>
</dbReference>
<reference evidence="1 3" key="1">
    <citation type="submission" date="2014-07" db="EMBL/GenBank/DDBJ databases">
        <title>Draft genome of Clostridium sulfidigenes 113A isolated from sediments associated with methane hydrate from Krishna Godavari basin.</title>
        <authorList>
            <person name="Honkalas V.S."/>
            <person name="Dabir A.P."/>
            <person name="Arora P."/>
            <person name="Dhakephalkar P.K."/>
        </authorList>
    </citation>
    <scope>NUCLEOTIDE SEQUENCE [LARGE SCALE GENOMIC DNA]</scope>
    <source>
        <strain evidence="1 3">113A</strain>
    </source>
</reference>
<dbReference type="EMBL" id="SVCM01000187">
    <property type="protein sequence ID" value="MBE6061635.1"/>
    <property type="molecule type" value="Genomic_DNA"/>
</dbReference>
<sequence length="109" mass="11712">MKLIIAIVQDDDAMDLIDILTENGLRVTKLATTGGFLKAGNTTLMIGVEVEKVDTVLGYIEEICKVRKQLISSPSPVAGSTGVYVPYPVEVNIGGATIFVVDVDKFLRV</sequence>
<dbReference type="SUPFAM" id="SSF54913">
    <property type="entry name" value="GlnB-like"/>
    <property type="match status" value="1"/>
</dbReference>
<dbReference type="Proteomes" id="UP000768462">
    <property type="component" value="Unassembled WGS sequence"/>
</dbReference>
<protein>
    <recommendedName>
        <fullName evidence="4">Protein from nitrogen regulatory protein P-II</fullName>
    </recommendedName>
</protein>
<proteinExistence type="predicted"/>
<dbReference type="InterPro" id="IPR015867">
    <property type="entry name" value="N-reg_PII/ATP_PRibTrfase_C"/>
</dbReference>
<dbReference type="STRING" id="318464.IO99_04625"/>
<keyword evidence="3" id="KW-1185">Reference proteome</keyword>
<evidence type="ECO:0000313" key="3">
    <source>
        <dbReference type="Proteomes" id="UP000028542"/>
    </source>
</evidence>
<dbReference type="Proteomes" id="UP000028542">
    <property type="component" value="Unassembled WGS sequence"/>
</dbReference>
<dbReference type="PANTHER" id="PTHR38456:SF1">
    <property type="entry name" value="CYCLIC DI-AMP RECEPTOR A"/>
    <property type="match status" value="1"/>
</dbReference>
<dbReference type="RefSeq" id="WP_035130781.1">
    <property type="nucleotide sequence ID" value="NZ_JBQHQR010000011.1"/>
</dbReference>
<evidence type="ECO:0000313" key="1">
    <source>
        <dbReference type="EMBL" id="KEZ87558.1"/>
    </source>
</evidence>
<comment type="caution">
    <text evidence="1">The sequence shown here is derived from an EMBL/GenBank/DDBJ whole genome shotgun (WGS) entry which is preliminary data.</text>
</comment>
<dbReference type="EMBL" id="JPMD01000010">
    <property type="protein sequence ID" value="KEZ87558.1"/>
    <property type="molecule type" value="Genomic_DNA"/>
</dbReference>
<evidence type="ECO:0000313" key="2">
    <source>
        <dbReference type="EMBL" id="MBE6061635.1"/>
    </source>
</evidence>